<dbReference type="GO" id="GO:0030687">
    <property type="term" value="C:preribosome, large subunit precursor"/>
    <property type="evidence" value="ECO:0007669"/>
    <property type="project" value="EnsemblFungi"/>
</dbReference>
<comment type="function">
    <text evidence="12">RNA helicase.</text>
</comment>
<evidence type="ECO:0000256" key="5">
    <source>
        <dbReference type="ARBA" id="ARBA00022801"/>
    </source>
</evidence>
<feature type="region of interest" description="Disordered" evidence="13">
    <location>
        <begin position="540"/>
        <end position="630"/>
    </location>
</feature>
<sequence length="630" mass="71107">MVDGYAWKTCKPRLSTHVLERTSALGYTSMTPTQAAAIPKFLGNHDVVVKAPTGSGKTLAFVIPIIEKMAKLKLRPKAIGALIITPTRELAEQIGKVIDDMTSGHPLRDDQLAHQLLIGGESQQQQMEEWNYFKEKSPKILIGTPGRLKHFLRRSSNANIFSAGVYTKELEILVLDEADRLLQMGSFRDLEDIIRDLPKQRRTGLYSATVGDDVQGLIKAAGLRYTAIIDVKVENVQEGSVQLTPATLQIGYITCHPSQKLSQMLRQVQQQLSIPQEEGGARKFIVYFATRSSVDYFYKLLSRLPALSDCLVNSLHGEQTTKRRNITYTSFKNFVSTPAKMAAILLCTDIAARGLDIPDVDYVIQVDPPQNPDFFAHRCGRTARAGKSGTAVVLLNPNEVLAYVTFLKDLRHVPMEPFPYLTSTLEPLSSPPSPADDTANLELLRQLRTIVLTDRDLHDLGQRTFPSYIRSYTSHDLKAIFNLDELDIQDAANGFALLKASMPKISELRGKSFELDAPTVNWDTYAYLNKEHEAKRLKELAEPKPERAPQPFKPKKAWSRQAEAKEKKMQRKLKQERKRDAKRQERSKRDSDQSEDDWDELAKEERMAKKLKKGKVDQAEFDRLAFGEDE</sequence>
<organism evidence="16 17">
    <name type="scientific">Bifiguratus adelaidae</name>
    <dbReference type="NCBI Taxonomy" id="1938954"/>
    <lineage>
        <taxon>Eukaryota</taxon>
        <taxon>Fungi</taxon>
        <taxon>Fungi incertae sedis</taxon>
        <taxon>Mucoromycota</taxon>
        <taxon>Mucoromycotina</taxon>
        <taxon>Endogonomycetes</taxon>
        <taxon>Endogonales</taxon>
        <taxon>Endogonales incertae sedis</taxon>
        <taxon>Bifiguratus</taxon>
    </lineage>
</organism>
<feature type="compositionally biased region" description="Basic and acidic residues" evidence="13">
    <location>
        <begin position="577"/>
        <end position="592"/>
    </location>
</feature>
<dbReference type="SMART" id="SM00490">
    <property type="entry name" value="HELICc"/>
    <property type="match status" value="1"/>
</dbReference>
<dbReference type="SUPFAM" id="SSF52540">
    <property type="entry name" value="P-loop containing nucleoside triphosphate hydrolases"/>
    <property type="match status" value="1"/>
</dbReference>
<comment type="catalytic activity">
    <reaction evidence="12">
        <text>ATP + H2O = ADP + phosphate + H(+)</text>
        <dbReference type="Rhea" id="RHEA:13065"/>
        <dbReference type="ChEBI" id="CHEBI:15377"/>
        <dbReference type="ChEBI" id="CHEBI:15378"/>
        <dbReference type="ChEBI" id="CHEBI:30616"/>
        <dbReference type="ChEBI" id="CHEBI:43474"/>
        <dbReference type="ChEBI" id="CHEBI:456216"/>
        <dbReference type="EC" id="3.6.4.13"/>
    </reaction>
</comment>
<dbReference type="Pfam" id="PF00270">
    <property type="entry name" value="DEAD"/>
    <property type="match status" value="1"/>
</dbReference>
<dbReference type="InterPro" id="IPR011545">
    <property type="entry name" value="DEAD/DEAH_box_helicase_dom"/>
</dbReference>
<evidence type="ECO:0000256" key="6">
    <source>
        <dbReference type="ARBA" id="ARBA00022806"/>
    </source>
</evidence>
<evidence type="ECO:0000256" key="9">
    <source>
        <dbReference type="ARBA" id="ARBA00023054"/>
    </source>
</evidence>
<keyword evidence="7 11" id="KW-0067">ATP-binding</keyword>
<evidence type="ECO:0000259" key="14">
    <source>
        <dbReference type="PROSITE" id="PS51192"/>
    </source>
</evidence>
<dbReference type="GO" id="GO:0030686">
    <property type="term" value="C:90S preribosome"/>
    <property type="evidence" value="ECO:0007669"/>
    <property type="project" value="EnsemblFungi"/>
</dbReference>
<dbReference type="PANTHER" id="PTHR24031">
    <property type="entry name" value="RNA HELICASE"/>
    <property type="match status" value="1"/>
</dbReference>
<dbReference type="Pfam" id="PF13959">
    <property type="entry name" value="CTE_SPB4"/>
    <property type="match status" value="1"/>
</dbReference>
<dbReference type="GO" id="GO:0005654">
    <property type="term" value="C:nucleoplasm"/>
    <property type="evidence" value="ECO:0007669"/>
    <property type="project" value="EnsemblFungi"/>
</dbReference>
<evidence type="ECO:0000313" key="17">
    <source>
        <dbReference type="Proteomes" id="UP000242875"/>
    </source>
</evidence>
<dbReference type="AlphaFoldDB" id="A0A261Y1R7"/>
<dbReference type="PROSITE" id="PS00039">
    <property type="entry name" value="DEAD_ATP_HELICASE"/>
    <property type="match status" value="1"/>
</dbReference>
<feature type="domain" description="Helicase ATP-binding" evidence="14">
    <location>
        <begin position="38"/>
        <end position="228"/>
    </location>
</feature>
<evidence type="ECO:0000256" key="12">
    <source>
        <dbReference type="RuleBase" id="RU365068"/>
    </source>
</evidence>
<dbReference type="SMART" id="SM01178">
    <property type="entry name" value="DUF4217"/>
    <property type="match status" value="1"/>
</dbReference>
<dbReference type="GO" id="GO:0016887">
    <property type="term" value="F:ATP hydrolysis activity"/>
    <property type="evidence" value="ECO:0007669"/>
    <property type="project" value="RHEA"/>
</dbReference>
<accession>A0A261Y1R7</accession>
<dbReference type="SMART" id="SM00487">
    <property type="entry name" value="DEXDc"/>
    <property type="match status" value="1"/>
</dbReference>
<keyword evidence="4 11" id="KW-0547">Nucleotide-binding</keyword>
<keyword evidence="2" id="KW-0690">Ribosome biogenesis</keyword>
<reference evidence="16 17" key="1">
    <citation type="journal article" date="2017" name="Mycologia">
        <title>Bifiguratus adelaidae, gen. et sp. nov., a new member of Mucoromycotina in endophytic and soil-dwelling habitats.</title>
        <authorList>
            <person name="Torres-Cruz T.J."/>
            <person name="Billingsley Tobias T.L."/>
            <person name="Almatruk M."/>
            <person name="Hesse C."/>
            <person name="Kuske C.R."/>
            <person name="Desiro A."/>
            <person name="Benucci G.M."/>
            <person name="Bonito G."/>
            <person name="Stajich J.E."/>
            <person name="Dunlap C."/>
            <person name="Arnold A.E."/>
            <person name="Porras-Alfaro A."/>
        </authorList>
    </citation>
    <scope>NUCLEOTIDE SEQUENCE [LARGE SCALE GENOMIC DNA]</scope>
    <source>
        <strain evidence="16 17">AZ0501</strain>
    </source>
</reference>
<keyword evidence="8 12" id="KW-0694">RNA-binding</keyword>
<keyword evidence="9" id="KW-0175">Coiled coil</keyword>
<evidence type="ECO:0000256" key="10">
    <source>
        <dbReference type="ARBA" id="ARBA00038002"/>
    </source>
</evidence>
<comment type="caution">
    <text evidence="16">The sequence shown here is derived from an EMBL/GenBank/DDBJ whole genome shotgun (WGS) entry which is preliminary data.</text>
</comment>
<evidence type="ECO:0000256" key="2">
    <source>
        <dbReference type="ARBA" id="ARBA00022517"/>
    </source>
</evidence>
<evidence type="ECO:0000256" key="1">
    <source>
        <dbReference type="ARBA" id="ARBA00004604"/>
    </source>
</evidence>
<feature type="domain" description="Helicase C-terminal" evidence="15">
    <location>
        <begin position="260"/>
        <end position="426"/>
    </location>
</feature>
<dbReference type="Pfam" id="PF23681">
    <property type="entry name" value="CTT_SPB4"/>
    <property type="match status" value="1"/>
</dbReference>
<dbReference type="Proteomes" id="UP000242875">
    <property type="component" value="Unassembled WGS sequence"/>
</dbReference>
<dbReference type="PROSITE" id="PS51194">
    <property type="entry name" value="HELICASE_CTER"/>
    <property type="match status" value="1"/>
</dbReference>
<evidence type="ECO:0000259" key="15">
    <source>
        <dbReference type="PROSITE" id="PS51194"/>
    </source>
</evidence>
<keyword evidence="5 11" id="KW-0378">Hydrolase</keyword>
<evidence type="ECO:0000313" key="16">
    <source>
        <dbReference type="EMBL" id="OZJ04552.1"/>
    </source>
</evidence>
<evidence type="ECO:0000256" key="3">
    <source>
        <dbReference type="ARBA" id="ARBA00022552"/>
    </source>
</evidence>
<evidence type="ECO:0000256" key="11">
    <source>
        <dbReference type="RuleBase" id="RU000492"/>
    </source>
</evidence>
<dbReference type="GO" id="GO:0003724">
    <property type="term" value="F:RNA helicase activity"/>
    <property type="evidence" value="ECO:0007669"/>
    <property type="project" value="UniProtKB-EC"/>
</dbReference>
<comment type="similarity">
    <text evidence="10">Belongs to the DEAD box helicase family. DDX55/SPB4 subfamily.</text>
</comment>
<dbReference type="GO" id="GO:0005524">
    <property type="term" value="F:ATP binding"/>
    <property type="evidence" value="ECO:0007669"/>
    <property type="project" value="UniProtKB-UniRule"/>
</dbReference>
<dbReference type="InterPro" id="IPR027417">
    <property type="entry name" value="P-loop_NTPase"/>
</dbReference>
<evidence type="ECO:0000256" key="4">
    <source>
        <dbReference type="ARBA" id="ARBA00022741"/>
    </source>
</evidence>
<comment type="subcellular location">
    <subcellularLocation>
        <location evidence="1">Nucleus</location>
        <location evidence="1">Nucleolus</location>
    </subcellularLocation>
</comment>
<name>A0A261Y1R7_9FUNG</name>
<feature type="compositionally biased region" description="Basic and acidic residues" evidence="13">
    <location>
        <begin position="600"/>
        <end position="630"/>
    </location>
</feature>
<keyword evidence="6 11" id="KW-0347">Helicase</keyword>
<proteinExistence type="inferred from homology"/>
<dbReference type="EMBL" id="MVBO01000036">
    <property type="protein sequence ID" value="OZJ04552.1"/>
    <property type="molecule type" value="Genomic_DNA"/>
</dbReference>
<dbReference type="PROSITE" id="PS51192">
    <property type="entry name" value="HELICASE_ATP_BIND_1"/>
    <property type="match status" value="1"/>
</dbReference>
<comment type="domain">
    <text evidence="12">The Q motif is unique to and characteristic of the DEAD box family of RNA helicases and controls ATP binding and hydrolysis.</text>
</comment>
<evidence type="ECO:0000256" key="8">
    <source>
        <dbReference type="ARBA" id="ARBA00022884"/>
    </source>
</evidence>
<dbReference type="Gene3D" id="3.40.50.300">
    <property type="entry name" value="P-loop containing nucleotide triphosphate hydrolases"/>
    <property type="match status" value="2"/>
</dbReference>
<dbReference type="OrthoDB" id="7396459at2759"/>
<evidence type="ECO:0000256" key="13">
    <source>
        <dbReference type="SAM" id="MobiDB-lite"/>
    </source>
</evidence>
<dbReference type="InterPro" id="IPR014001">
    <property type="entry name" value="Helicase_ATP-bd"/>
</dbReference>
<dbReference type="GO" id="GO:0005730">
    <property type="term" value="C:nucleolus"/>
    <property type="evidence" value="ECO:0007669"/>
    <property type="project" value="UniProtKB-SubCell"/>
</dbReference>
<dbReference type="InterPro" id="IPR001650">
    <property type="entry name" value="Helicase_C-like"/>
</dbReference>
<keyword evidence="17" id="KW-1185">Reference proteome</keyword>
<dbReference type="GO" id="GO:1902626">
    <property type="term" value="P:assembly of large subunit precursor of preribosome"/>
    <property type="evidence" value="ECO:0007669"/>
    <property type="project" value="EnsemblFungi"/>
</dbReference>
<protein>
    <recommendedName>
        <fullName evidence="12">ATP-dependent RNA helicase</fullName>
        <ecNumber evidence="12">3.6.4.13</ecNumber>
    </recommendedName>
</protein>
<evidence type="ECO:0000256" key="7">
    <source>
        <dbReference type="ARBA" id="ARBA00022840"/>
    </source>
</evidence>
<dbReference type="InterPro" id="IPR000629">
    <property type="entry name" value="RNA-helicase_DEAD-box_CS"/>
</dbReference>
<dbReference type="EC" id="3.6.4.13" evidence="12"/>
<keyword evidence="3" id="KW-0698">rRNA processing</keyword>
<gene>
    <name evidence="16" type="ORF">BZG36_02691</name>
</gene>
<dbReference type="GO" id="GO:0003723">
    <property type="term" value="F:RNA binding"/>
    <property type="evidence" value="ECO:0007669"/>
    <property type="project" value="UniProtKB-UniRule"/>
</dbReference>
<dbReference type="CDD" id="cd17960">
    <property type="entry name" value="DEADc_DDX55"/>
    <property type="match status" value="1"/>
</dbReference>
<dbReference type="InterPro" id="IPR025313">
    <property type="entry name" value="SPB4-like_CTE"/>
</dbReference>
<dbReference type="Pfam" id="PF00271">
    <property type="entry name" value="Helicase_C"/>
    <property type="match status" value="1"/>
</dbReference>
<dbReference type="InterPro" id="IPR056330">
    <property type="entry name" value="CTT_SPB4"/>
</dbReference>
<dbReference type="GO" id="GO:0000470">
    <property type="term" value="P:maturation of LSU-rRNA"/>
    <property type="evidence" value="ECO:0007669"/>
    <property type="project" value="EnsemblFungi"/>
</dbReference>
<dbReference type="CDD" id="cd18787">
    <property type="entry name" value="SF2_C_DEAD"/>
    <property type="match status" value="1"/>
</dbReference>